<dbReference type="AlphaFoldDB" id="A0A0M9DHX5"/>
<accession>A0A0M9DHX5</accession>
<name>A0A0M9DHX5_9BACI</name>
<dbReference type="Proteomes" id="UP000037977">
    <property type="component" value="Unassembled WGS sequence"/>
</dbReference>
<proteinExistence type="predicted"/>
<evidence type="ECO:0000256" key="1">
    <source>
        <dbReference type="SAM" id="Phobius"/>
    </source>
</evidence>
<gene>
    <name evidence="2" type="ORF">ADM90_16530</name>
</gene>
<dbReference type="RefSeq" id="WP_053996027.1">
    <property type="nucleotide sequence ID" value="NZ_CP065643.1"/>
</dbReference>
<dbReference type="PANTHER" id="PTHR35531:SF1">
    <property type="entry name" value="INNER MEMBRANE PROTEIN YBCI-RELATED"/>
    <property type="match status" value="1"/>
</dbReference>
<dbReference type="PATRIC" id="fig|33935.3.peg.2064"/>
<feature type="transmembrane region" description="Helical" evidence="1">
    <location>
        <begin position="63"/>
        <end position="82"/>
    </location>
</feature>
<dbReference type="EMBL" id="LGCI01000010">
    <property type="protein sequence ID" value="KOY80786.1"/>
    <property type="molecule type" value="Genomic_DNA"/>
</dbReference>
<feature type="transmembrane region" description="Helical" evidence="1">
    <location>
        <begin position="25"/>
        <end position="42"/>
    </location>
</feature>
<protein>
    <submittedName>
        <fullName evidence="2">Membrane protein</fullName>
    </submittedName>
</protein>
<comment type="caution">
    <text evidence="2">The sequence shown here is derived from an EMBL/GenBank/DDBJ whole genome shotgun (WGS) entry which is preliminary data.</text>
</comment>
<evidence type="ECO:0000313" key="2">
    <source>
        <dbReference type="EMBL" id="KOY80786.1"/>
    </source>
</evidence>
<dbReference type="OrthoDB" id="5459053at2"/>
<keyword evidence="1" id="KW-0472">Membrane</keyword>
<organism evidence="2 3">
    <name type="scientific">Lysinibacillus macroides</name>
    <dbReference type="NCBI Taxonomy" id="33935"/>
    <lineage>
        <taxon>Bacteria</taxon>
        <taxon>Bacillati</taxon>
        <taxon>Bacillota</taxon>
        <taxon>Bacilli</taxon>
        <taxon>Bacillales</taxon>
        <taxon>Bacillaceae</taxon>
        <taxon>Lysinibacillus</taxon>
    </lineage>
</organism>
<keyword evidence="1" id="KW-1133">Transmembrane helix</keyword>
<sequence length="162" mass="17613">MEGNTHIVGGITAALAFAHYSNDNPLILVGAGAIGALLPDICHKGSKIGRTFPMLSKFVNTLFGHRSFTHSLLFLLLMMLVLHTFIPYRAISVGIIIGMASHILLDMCTKKGVKLFFPASIAVRFPLTTKTGSKVENVVLMLLVICSLYFSYQLIVEFIASA</sequence>
<keyword evidence="3" id="KW-1185">Reference proteome</keyword>
<feature type="transmembrane region" description="Helical" evidence="1">
    <location>
        <begin position="88"/>
        <end position="105"/>
    </location>
</feature>
<evidence type="ECO:0000313" key="3">
    <source>
        <dbReference type="Proteomes" id="UP000037977"/>
    </source>
</evidence>
<reference evidence="2 3" key="1">
    <citation type="submission" date="2015-07" db="EMBL/GenBank/DDBJ databases">
        <title>Genome sequencing project for genomic taxonomy and phylogenomics of Bacillus-like bacteria.</title>
        <authorList>
            <person name="Liu B."/>
            <person name="Wang J."/>
            <person name="Zhu Y."/>
            <person name="Liu G."/>
            <person name="Chen Q."/>
            <person name="Chen Z."/>
            <person name="Che J."/>
            <person name="Ge C."/>
            <person name="Shi H."/>
            <person name="Pan Z."/>
            <person name="Liu X."/>
        </authorList>
    </citation>
    <scope>NUCLEOTIDE SEQUENCE [LARGE SCALE GENOMIC DNA]</scope>
    <source>
        <strain evidence="2 3">DSM 54</strain>
    </source>
</reference>
<dbReference type="InterPro" id="IPR007404">
    <property type="entry name" value="YdjM-like"/>
</dbReference>
<feature type="transmembrane region" description="Helical" evidence="1">
    <location>
        <begin position="138"/>
        <end position="160"/>
    </location>
</feature>
<keyword evidence="1" id="KW-0812">Transmembrane</keyword>
<dbReference type="Pfam" id="PF04307">
    <property type="entry name" value="YdjM"/>
    <property type="match status" value="1"/>
</dbReference>
<dbReference type="PANTHER" id="PTHR35531">
    <property type="entry name" value="INNER MEMBRANE PROTEIN YBCI-RELATED"/>
    <property type="match status" value="1"/>
</dbReference>